<evidence type="ECO:0000313" key="2">
    <source>
        <dbReference type="Proteomes" id="UP001358586"/>
    </source>
</evidence>
<organism evidence="1 2">
    <name type="scientific">Gossypium arboreum</name>
    <name type="common">Tree cotton</name>
    <name type="synonym">Gossypium nanking</name>
    <dbReference type="NCBI Taxonomy" id="29729"/>
    <lineage>
        <taxon>Eukaryota</taxon>
        <taxon>Viridiplantae</taxon>
        <taxon>Streptophyta</taxon>
        <taxon>Embryophyta</taxon>
        <taxon>Tracheophyta</taxon>
        <taxon>Spermatophyta</taxon>
        <taxon>Magnoliopsida</taxon>
        <taxon>eudicotyledons</taxon>
        <taxon>Gunneridae</taxon>
        <taxon>Pentapetalae</taxon>
        <taxon>rosids</taxon>
        <taxon>malvids</taxon>
        <taxon>Malvales</taxon>
        <taxon>Malvaceae</taxon>
        <taxon>Malvoideae</taxon>
        <taxon>Gossypium</taxon>
    </lineage>
</organism>
<reference evidence="1 2" key="1">
    <citation type="submission" date="2023-03" db="EMBL/GenBank/DDBJ databases">
        <title>WGS of Gossypium arboreum.</title>
        <authorList>
            <person name="Yu D."/>
        </authorList>
    </citation>
    <scope>NUCLEOTIDE SEQUENCE [LARGE SCALE GENOMIC DNA]</scope>
    <source>
        <tissue evidence="1">Leaf</tissue>
    </source>
</reference>
<proteinExistence type="predicted"/>
<dbReference type="EMBL" id="JARKNE010000011">
    <property type="protein sequence ID" value="KAK5787069.1"/>
    <property type="molecule type" value="Genomic_DNA"/>
</dbReference>
<evidence type="ECO:0000313" key="1">
    <source>
        <dbReference type="EMBL" id="KAK5787069.1"/>
    </source>
</evidence>
<keyword evidence="2" id="KW-1185">Reference proteome</keyword>
<dbReference type="Proteomes" id="UP001358586">
    <property type="component" value="Chromosome 11"/>
</dbReference>
<comment type="caution">
    <text evidence="1">The sequence shown here is derived from an EMBL/GenBank/DDBJ whole genome shotgun (WGS) entry which is preliminary data.</text>
</comment>
<evidence type="ECO:0008006" key="3">
    <source>
        <dbReference type="Google" id="ProtNLM"/>
    </source>
</evidence>
<name>A0ABR0N942_GOSAR</name>
<accession>A0ABR0N942</accession>
<sequence>MQIGSRKCFKYSGGDQFLVSIQDNGLRARLEELQWPCLRECFIDIVSWSKFSTTTNRTVWVEVYGVPIHMCHYKRIAETWGSLVSLGSNKRMMEDYKEGDESPVSGRKIKEEDFENGMMMMPFNEMSWEIEHGSEGMLGISANRVALGIDEMIKNISCDGNSEVLEKRAKWDTNGIVNIVDDNVTKAIVI</sequence>
<gene>
    <name evidence="1" type="ORF">PVK06_041720</name>
</gene>
<protein>
    <recommendedName>
        <fullName evidence="3">DUF4283 domain-containing protein</fullName>
    </recommendedName>
</protein>